<dbReference type="GeneID" id="28959735"/>
<dbReference type="KEGG" id="fox:FOXG_19029"/>
<dbReference type="Proteomes" id="UP000009097">
    <property type="component" value="Unassembled WGS sequence"/>
</dbReference>
<organism evidence="1 2">
    <name type="scientific">Fusarium oxysporum f. sp. lycopersici (strain 4287 / CBS 123668 / FGSC 9935 / NRRL 34936)</name>
    <name type="common">Fusarium vascular wilt of tomato</name>
    <dbReference type="NCBI Taxonomy" id="426428"/>
    <lineage>
        <taxon>Eukaryota</taxon>
        <taxon>Fungi</taxon>
        <taxon>Dikarya</taxon>
        <taxon>Ascomycota</taxon>
        <taxon>Pezizomycotina</taxon>
        <taxon>Sordariomycetes</taxon>
        <taxon>Hypocreomycetidae</taxon>
        <taxon>Hypocreales</taxon>
        <taxon>Nectriaceae</taxon>
        <taxon>Fusarium</taxon>
        <taxon>Fusarium oxysporum species complex</taxon>
    </lineage>
</organism>
<protein>
    <submittedName>
        <fullName evidence="1">Uncharacterized protein</fullName>
    </submittedName>
</protein>
<proteinExistence type="predicted"/>
<name>A0A0J9UVC5_FUSO4</name>
<evidence type="ECO:0000313" key="2">
    <source>
        <dbReference type="Proteomes" id="UP000009097"/>
    </source>
</evidence>
<dbReference type="RefSeq" id="XP_018240476.1">
    <property type="nucleotide sequence ID" value="XM_018399202.1"/>
</dbReference>
<gene>
    <name evidence="1" type="ORF">FOXG_19029</name>
</gene>
<dbReference type="EMBL" id="DS231700">
    <property type="protein sequence ID" value="KNB02431.1"/>
    <property type="molecule type" value="Genomic_DNA"/>
</dbReference>
<sequence length="106" mass="11895">MSPAPVVDLPIIFTSTPFLTICFPLAGTDVIDQGAWLPAPSPSLFIWRRGCLPMRLHPQPYPSFPSSERCRRLQLAQDRYMNPPAQHLPPCLAPLLLILTQPRSYS</sequence>
<dbReference type="AlphaFoldDB" id="A0A0J9UVC5"/>
<accession>A0A0J9UVC5</accession>
<reference evidence="1" key="2">
    <citation type="journal article" date="2010" name="Nature">
        <title>Comparative genomics reveals mobile pathogenicity chromosomes in Fusarium.</title>
        <authorList>
            <person name="Ma L.J."/>
            <person name="van der Does H.C."/>
            <person name="Borkovich K.A."/>
            <person name="Coleman J.J."/>
            <person name="Daboussi M.J."/>
            <person name="Di Pietro A."/>
            <person name="Dufresne M."/>
            <person name="Freitag M."/>
            <person name="Grabherr M."/>
            <person name="Henrissat B."/>
            <person name="Houterman P.M."/>
            <person name="Kang S."/>
            <person name="Shim W.B."/>
            <person name="Woloshuk C."/>
            <person name="Xie X."/>
            <person name="Xu J.R."/>
            <person name="Antoniw J."/>
            <person name="Baker S.E."/>
            <person name="Bluhm B.H."/>
            <person name="Breakspear A."/>
            <person name="Brown D.W."/>
            <person name="Butchko R.A."/>
            <person name="Chapman S."/>
            <person name="Coulson R."/>
            <person name="Coutinho P.M."/>
            <person name="Danchin E.G."/>
            <person name="Diener A."/>
            <person name="Gale L.R."/>
            <person name="Gardiner D.M."/>
            <person name="Goff S."/>
            <person name="Hammond-Kosack K.E."/>
            <person name="Hilburn K."/>
            <person name="Hua-Van A."/>
            <person name="Jonkers W."/>
            <person name="Kazan K."/>
            <person name="Kodira C.D."/>
            <person name="Koehrsen M."/>
            <person name="Kumar L."/>
            <person name="Lee Y.H."/>
            <person name="Li L."/>
            <person name="Manners J.M."/>
            <person name="Miranda-Saavedra D."/>
            <person name="Mukherjee M."/>
            <person name="Park G."/>
            <person name="Park J."/>
            <person name="Park S.Y."/>
            <person name="Proctor R.H."/>
            <person name="Regev A."/>
            <person name="Ruiz-Roldan M.C."/>
            <person name="Sain D."/>
            <person name="Sakthikumar S."/>
            <person name="Sykes S."/>
            <person name="Schwartz D.C."/>
            <person name="Turgeon B.G."/>
            <person name="Wapinski I."/>
            <person name="Yoder O."/>
            <person name="Young S."/>
            <person name="Zeng Q."/>
            <person name="Zhou S."/>
            <person name="Galagan J."/>
            <person name="Cuomo C.A."/>
            <person name="Kistler H.C."/>
            <person name="Rep M."/>
        </authorList>
    </citation>
    <scope>NUCLEOTIDE SEQUENCE [LARGE SCALE GENOMIC DNA]</scope>
    <source>
        <strain evidence="1">4287</strain>
    </source>
</reference>
<evidence type="ECO:0000313" key="1">
    <source>
        <dbReference type="EMBL" id="KNB02431.1"/>
    </source>
</evidence>
<reference evidence="1" key="1">
    <citation type="submission" date="2007-04" db="EMBL/GenBank/DDBJ databases">
        <authorList>
            <consortium name="The Broad Institute Genome Sequencing Platform"/>
            <person name="Birren B."/>
            <person name="Lander E."/>
            <person name="Galagan J."/>
            <person name="Nusbaum C."/>
            <person name="Devon K."/>
            <person name="Ma L.-J."/>
            <person name="Jaffe D."/>
            <person name="Butler J."/>
            <person name="Alvarez P."/>
            <person name="Gnerre S."/>
            <person name="Grabherr M."/>
            <person name="Kleber M."/>
            <person name="Mauceli E."/>
            <person name="Brockman W."/>
            <person name="MacCallum I.A."/>
            <person name="Young S."/>
            <person name="LaButti K."/>
            <person name="DeCaprio D."/>
            <person name="Crawford M."/>
            <person name="Koehrsen M."/>
            <person name="Engels R."/>
            <person name="Montgomery P."/>
            <person name="Pearson M."/>
            <person name="Howarth C."/>
            <person name="Larson L."/>
            <person name="White J."/>
            <person name="O'Leary S."/>
            <person name="Kodira C."/>
            <person name="Zeng Q."/>
            <person name="Yandava C."/>
            <person name="Alvarado L."/>
            <person name="Kistler C."/>
            <person name="Shim W.-B."/>
            <person name="Kang S."/>
            <person name="Woloshuk C."/>
        </authorList>
    </citation>
    <scope>NUCLEOTIDE SEQUENCE</scope>
    <source>
        <strain evidence="1">4287</strain>
    </source>
</reference>
<dbReference type="VEuPathDB" id="FungiDB:FOXG_19029"/>